<dbReference type="EMBL" id="AWVF01000154">
    <property type="protein sequence ID" value="ERJ96404.1"/>
    <property type="molecule type" value="Genomic_DNA"/>
</dbReference>
<sequence length="296" mass="33572">MDNQEQNPSGTELEAKLEQLNRFTRRTLTQEEVFLFDVRLCDNEIDRDGERFSLEALEQLKALFVGKTGIFDHDPKGENQTARIYAAELVQEPERVTSAGEVYTFLKGHAYMVRTDANRDLIREIDGGIKKEVSISCAAVSQTCSVCGSDRRKNPCAHRVGQLYGEKRCHVVLSDVTDAYEWSFVAVPAQREAGVTKQFGMETDGERRCKQLEQQLQNRNALLNRVENSLRQEIVRLRFLVEGSAAQDAVSAAVERMSLEELLGFQETLRTKQKHLCQAQLRTPEPQEQNGAFRMG</sequence>
<reference evidence="1 2" key="1">
    <citation type="submission" date="2013-07" db="EMBL/GenBank/DDBJ databases">
        <authorList>
            <person name="Weinstock G."/>
            <person name="Sodergren E."/>
            <person name="Wylie T."/>
            <person name="Fulton L."/>
            <person name="Fulton R."/>
            <person name="Fronick C."/>
            <person name="O'Laughlin M."/>
            <person name="Godfrey J."/>
            <person name="Miner T."/>
            <person name="Herter B."/>
            <person name="Appelbaum E."/>
            <person name="Cordes M."/>
            <person name="Lek S."/>
            <person name="Wollam A."/>
            <person name="Pepin K.H."/>
            <person name="Palsikar V.B."/>
            <person name="Mitreva M."/>
            <person name="Wilson R.K."/>
        </authorList>
    </citation>
    <scope>NUCLEOTIDE SEQUENCE [LARGE SCALE GENOMIC DNA]</scope>
    <source>
        <strain evidence="1 2">ATCC 27760</strain>
    </source>
</reference>
<evidence type="ECO:0000313" key="1">
    <source>
        <dbReference type="EMBL" id="ERJ96404.1"/>
    </source>
</evidence>
<comment type="caution">
    <text evidence="1">The sequence shown here is derived from an EMBL/GenBank/DDBJ whole genome shotgun (WGS) entry which is preliminary data.</text>
</comment>
<dbReference type="STRING" id="411473.RUMCAL_01235"/>
<keyword evidence="2" id="KW-1185">Reference proteome</keyword>
<dbReference type="HOGENOM" id="CLU_058966_0_0_9"/>
<dbReference type="AlphaFoldDB" id="U2M3S5"/>
<protein>
    <submittedName>
        <fullName evidence="1">Uncharacterized protein</fullName>
    </submittedName>
</protein>
<proteinExistence type="predicted"/>
<organism evidence="1 2">
    <name type="scientific">Ruminococcus callidus ATCC 27760</name>
    <dbReference type="NCBI Taxonomy" id="411473"/>
    <lineage>
        <taxon>Bacteria</taxon>
        <taxon>Bacillati</taxon>
        <taxon>Bacillota</taxon>
        <taxon>Clostridia</taxon>
        <taxon>Eubacteriales</taxon>
        <taxon>Oscillospiraceae</taxon>
        <taxon>Ruminococcus</taxon>
    </lineage>
</organism>
<dbReference type="OrthoDB" id="6064658at2"/>
<dbReference type="PATRIC" id="fig|411473.3.peg.1006"/>
<dbReference type="RefSeq" id="WP_021682698.1">
    <property type="nucleotide sequence ID" value="NZ_KI260434.1"/>
</dbReference>
<gene>
    <name evidence="1" type="ORF">RUMCAL_01235</name>
</gene>
<name>U2M3S5_9FIRM</name>
<dbReference type="Proteomes" id="UP000016662">
    <property type="component" value="Unassembled WGS sequence"/>
</dbReference>
<evidence type="ECO:0000313" key="2">
    <source>
        <dbReference type="Proteomes" id="UP000016662"/>
    </source>
</evidence>
<dbReference type="eggNOG" id="ENOG502ZB45">
    <property type="taxonomic scope" value="Bacteria"/>
</dbReference>
<accession>U2M3S5</accession>